<comment type="caution">
    <text evidence="3">The sequence shown here is derived from an EMBL/GenBank/DDBJ whole genome shotgun (WGS) entry which is preliminary data.</text>
</comment>
<evidence type="ECO:0000313" key="3">
    <source>
        <dbReference type="EMBL" id="CAK0813224.1"/>
    </source>
</evidence>
<organism evidence="3 4">
    <name type="scientific">Prorocentrum cordatum</name>
    <dbReference type="NCBI Taxonomy" id="2364126"/>
    <lineage>
        <taxon>Eukaryota</taxon>
        <taxon>Sar</taxon>
        <taxon>Alveolata</taxon>
        <taxon>Dinophyceae</taxon>
        <taxon>Prorocentrales</taxon>
        <taxon>Prorocentraceae</taxon>
        <taxon>Prorocentrum</taxon>
    </lineage>
</organism>
<accession>A0ABN9R5K7</accession>
<feature type="region of interest" description="Disordered" evidence="1">
    <location>
        <begin position="135"/>
        <end position="160"/>
    </location>
</feature>
<keyword evidence="2" id="KW-0472">Membrane</keyword>
<feature type="transmembrane region" description="Helical" evidence="2">
    <location>
        <begin position="51"/>
        <end position="72"/>
    </location>
</feature>
<keyword evidence="2" id="KW-0812">Transmembrane</keyword>
<reference evidence="3" key="1">
    <citation type="submission" date="2023-10" db="EMBL/GenBank/DDBJ databases">
        <authorList>
            <person name="Chen Y."/>
            <person name="Shah S."/>
            <person name="Dougan E. K."/>
            <person name="Thang M."/>
            <person name="Chan C."/>
        </authorList>
    </citation>
    <scope>NUCLEOTIDE SEQUENCE [LARGE SCALE GENOMIC DNA]</scope>
</reference>
<feature type="region of interest" description="Disordered" evidence="1">
    <location>
        <begin position="1"/>
        <end position="39"/>
    </location>
</feature>
<feature type="non-terminal residue" evidence="3">
    <location>
        <position position="1"/>
    </location>
</feature>
<dbReference type="Proteomes" id="UP001189429">
    <property type="component" value="Unassembled WGS sequence"/>
</dbReference>
<proteinExistence type="predicted"/>
<feature type="non-terminal residue" evidence="3">
    <location>
        <position position="160"/>
    </location>
</feature>
<protein>
    <submittedName>
        <fullName evidence="3">Uncharacterized protein</fullName>
    </submittedName>
</protein>
<gene>
    <name evidence="3" type="ORF">PCOR1329_LOCUS17226</name>
</gene>
<dbReference type="EMBL" id="CAUYUJ010005330">
    <property type="protein sequence ID" value="CAK0813224.1"/>
    <property type="molecule type" value="Genomic_DNA"/>
</dbReference>
<keyword evidence="4" id="KW-1185">Reference proteome</keyword>
<evidence type="ECO:0000256" key="2">
    <source>
        <dbReference type="SAM" id="Phobius"/>
    </source>
</evidence>
<name>A0ABN9R5K7_9DINO</name>
<evidence type="ECO:0000313" key="4">
    <source>
        <dbReference type="Proteomes" id="UP001189429"/>
    </source>
</evidence>
<sequence length="160" mass="16740">RCGCQRSPPRRRQGAGAGATSPIGRAPPAPPPARFALAGPRGPLLTEPLPAGGPGLLLLLLLLFLLVGGLGWGRRRRRAYLPCSGRLLHGVFAGAWFDGVRGARRGPSRKASMARRRARAPAEVLAGRIAHASLLSTGGPSARGHPSRAAGTRSRRSRCL</sequence>
<keyword evidence="2" id="KW-1133">Transmembrane helix</keyword>
<evidence type="ECO:0000256" key="1">
    <source>
        <dbReference type="SAM" id="MobiDB-lite"/>
    </source>
</evidence>